<dbReference type="KEGG" id="nci:NCTC10296_02090"/>
<protein>
    <submittedName>
        <fullName evidence="2">Predicted membrane protein</fullName>
    </submittedName>
</protein>
<dbReference type="PANTHER" id="PTHR38442">
    <property type="entry name" value="INNER MEMBRANE PROTEIN-RELATED"/>
    <property type="match status" value="1"/>
</dbReference>
<dbReference type="EMBL" id="LR134313">
    <property type="protein sequence ID" value="VEF02997.1"/>
    <property type="molecule type" value="Genomic_DNA"/>
</dbReference>
<dbReference type="GO" id="GO:0005886">
    <property type="term" value="C:plasma membrane"/>
    <property type="evidence" value="ECO:0007669"/>
    <property type="project" value="TreeGrafter"/>
</dbReference>
<evidence type="ECO:0000256" key="1">
    <source>
        <dbReference type="SAM" id="Phobius"/>
    </source>
</evidence>
<feature type="transmembrane region" description="Helical" evidence="1">
    <location>
        <begin position="25"/>
        <end position="44"/>
    </location>
</feature>
<evidence type="ECO:0000313" key="3">
    <source>
        <dbReference type="Proteomes" id="UP000279284"/>
    </source>
</evidence>
<accession>A0A448DAT3</accession>
<keyword evidence="3" id="KW-1185">Reference proteome</keyword>
<keyword evidence="1" id="KW-1133">Transmembrane helix</keyword>
<dbReference type="AlphaFoldDB" id="A0A448DAT3"/>
<sequence length="441" mass="50192">MQNVPTLSAEVRTANARARLRKSRMFATGLLVFACVLFVVATLYMGHYPALGYLKAFAEAAMVGALADWFAVTALFRHPLGLPIPHTAILPKNQHRIAEELGRFIEHNFLQDKPIALRVYQAEPSEKLLYWLSKNRKQWLPNLAAQVPALLKTAKPEQVARFGSQMLMQQYSGDKIGKTLADILVSIKRQGLDDVLLCALMKQIRRWLKHPETRAMLEQSLNEWAVKIERDAPSTWDKIKASLKGTLLEKVDGWVSEKALDWADGYLAAALADPQHRLRHSASEQIDRIARALRHSRLWHKRLEATKRELAASPALQEAVTSLWQGLQQWSQSDVKKADSLVQAQMEKLLEHMLRQAAEYPQFMRRMDVRISLMVRDFVHNYKDRAAAFVTEKVKSWDSVQMVEKLELSVGKDLQFIRINGTLVGGLVGLVIYCVSEWVLK</sequence>
<proteinExistence type="predicted"/>
<reference evidence="2 3" key="1">
    <citation type="submission" date="2018-12" db="EMBL/GenBank/DDBJ databases">
        <authorList>
            <consortium name="Pathogen Informatics"/>
        </authorList>
    </citation>
    <scope>NUCLEOTIDE SEQUENCE [LARGE SCALE GENOMIC DNA]</scope>
    <source>
        <strain evidence="2 3">NCTC10296</strain>
    </source>
</reference>
<keyword evidence="1" id="KW-0472">Membrane</keyword>
<dbReference type="PANTHER" id="PTHR38442:SF1">
    <property type="entry name" value="INNER MEMBRANE PROTEIN"/>
    <property type="match status" value="1"/>
</dbReference>
<dbReference type="Proteomes" id="UP000279284">
    <property type="component" value="Chromosome"/>
</dbReference>
<dbReference type="InterPro" id="IPR007383">
    <property type="entry name" value="DUF445"/>
</dbReference>
<evidence type="ECO:0000313" key="2">
    <source>
        <dbReference type="EMBL" id="VEF02997.1"/>
    </source>
</evidence>
<dbReference type="STRING" id="493.BWD07_08455"/>
<organism evidence="2 3">
    <name type="scientific">Neisseria canis</name>
    <dbReference type="NCBI Taxonomy" id="493"/>
    <lineage>
        <taxon>Bacteria</taxon>
        <taxon>Pseudomonadati</taxon>
        <taxon>Pseudomonadota</taxon>
        <taxon>Betaproteobacteria</taxon>
        <taxon>Neisseriales</taxon>
        <taxon>Neisseriaceae</taxon>
        <taxon>Neisseria</taxon>
    </lineage>
</organism>
<gene>
    <name evidence="2" type="ORF">NCTC10296_02090</name>
</gene>
<dbReference type="RefSeq" id="WP_372338552.1">
    <property type="nucleotide sequence ID" value="NZ_CAUJPY010000012.1"/>
</dbReference>
<keyword evidence="1" id="KW-0812">Transmembrane</keyword>
<dbReference type="Pfam" id="PF04286">
    <property type="entry name" value="DUF445"/>
    <property type="match status" value="1"/>
</dbReference>
<name>A0A448DAT3_9NEIS</name>